<evidence type="ECO:0000256" key="1">
    <source>
        <dbReference type="ARBA" id="ARBA00004141"/>
    </source>
</evidence>
<comment type="similarity">
    <text evidence="2 9">Belongs to the ADP/ATP translocase tlc family.</text>
</comment>
<dbReference type="PANTHER" id="PTHR31187:SF1">
    <property type="entry name" value="ADP,ATP CARRIER PROTEIN 1"/>
    <property type="match status" value="1"/>
</dbReference>
<protein>
    <recommendedName>
        <fullName evidence="9">ADP,ATP carrier protein</fullName>
    </recommendedName>
</protein>
<evidence type="ECO:0000256" key="2">
    <source>
        <dbReference type="ARBA" id="ARBA00007127"/>
    </source>
</evidence>
<evidence type="ECO:0000256" key="4">
    <source>
        <dbReference type="ARBA" id="ARBA00022692"/>
    </source>
</evidence>
<sequence length="516" mass="54220">MFPPRTTASASMAAAATVVKITSRGGSRVITPAFAPSSASSLLLSLLYMVLPDDVNQLRMLSVCLMALSMALHYLGYEFARSATVALFTASPVPPSPGGSTPSLPGFGKSSAAIGAAMAAVCPTAAILLAWYGRVLDFYGPRGALRVTGTSCAAALALGGAAVHAMAGTTKFLTLRPRATRAFLFALFVFRESYVQLLGTQHWSFMGSVLKPEEGRKFFAPIAGASSVAAAVGGTFTRGLVGGVGLGGLLVCAAVTGGGSVLAADAAYRLAEHGGFDPREEKAKSKGCKEHTQKGAWGSATSLLFKRVPVLGALYRETLACQSLSSVLNVMFFRRLTESVPNDGERAGWTGKFYASINVVSCVLQFGILPAVMKYVDPAMMWRAMPTVMMTFATAMCVSKDPSLHLVGASFLVMKSLEYSIRGVVNEMVYVPLDFESRYLGKEVIGVFAYRLGKSGTSLLLSGLATTVGGGDLGLRDLGIVTAAATASWTVTAYRLANLVSSVRPEEGAEEKDRRK</sequence>
<dbReference type="PANTHER" id="PTHR31187">
    <property type="match status" value="1"/>
</dbReference>
<keyword evidence="4 9" id="KW-0812">Transmembrane</keyword>
<evidence type="ECO:0000256" key="6">
    <source>
        <dbReference type="ARBA" id="ARBA00022840"/>
    </source>
</evidence>
<reference evidence="10" key="1">
    <citation type="submission" date="2021-01" db="EMBL/GenBank/DDBJ databases">
        <authorList>
            <person name="Corre E."/>
            <person name="Pelletier E."/>
            <person name="Niang G."/>
            <person name="Scheremetjew M."/>
            <person name="Finn R."/>
            <person name="Kale V."/>
            <person name="Holt S."/>
            <person name="Cochrane G."/>
            <person name="Meng A."/>
            <person name="Brown T."/>
            <person name="Cohen L."/>
        </authorList>
    </citation>
    <scope>NUCLEOTIDE SEQUENCE</scope>
    <source>
        <strain evidence="10">308</strain>
    </source>
</reference>
<dbReference type="GO" id="GO:0005471">
    <property type="term" value="F:ATP:ADP antiporter activity"/>
    <property type="evidence" value="ECO:0007669"/>
    <property type="project" value="InterPro"/>
</dbReference>
<dbReference type="GO" id="GO:0005524">
    <property type="term" value="F:ATP binding"/>
    <property type="evidence" value="ECO:0007669"/>
    <property type="project" value="UniProtKB-KW"/>
</dbReference>
<evidence type="ECO:0000256" key="3">
    <source>
        <dbReference type="ARBA" id="ARBA00022448"/>
    </source>
</evidence>
<keyword evidence="5 9" id="KW-0547">Nucleotide-binding</keyword>
<proteinExistence type="inferred from homology"/>
<comment type="subcellular location">
    <subcellularLocation>
        <location evidence="1 9">Membrane</location>
        <topology evidence="1 9">Multi-pass membrane protein</topology>
    </subcellularLocation>
</comment>
<dbReference type="AlphaFoldDB" id="A0A7S1BRI7"/>
<dbReference type="GO" id="GO:0016020">
    <property type="term" value="C:membrane"/>
    <property type="evidence" value="ECO:0007669"/>
    <property type="project" value="UniProtKB-SubCell"/>
</dbReference>
<feature type="transmembrane region" description="Helical" evidence="9">
    <location>
        <begin position="112"/>
        <end position="132"/>
    </location>
</feature>
<keyword evidence="7 9" id="KW-1133">Transmembrane helix</keyword>
<evidence type="ECO:0000256" key="8">
    <source>
        <dbReference type="ARBA" id="ARBA00023136"/>
    </source>
</evidence>
<evidence type="ECO:0000313" key="10">
    <source>
        <dbReference type="EMBL" id="CAD8894717.1"/>
    </source>
</evidence>
<name>A0A7S1BRI7_9STRA</name>
<keyword evidence="3 9" id="KW-0813">Transport</keyword>
<dbReference type="EMBL" id="HBFR01030188">
    <property type="protein sequence ID" value="CAD8894717.1"/>
    <property type="molecule type" value="Transcribed_RNA"/>
</dbReference>
<feature type="transmembrane region" description="Helical" evidence="9">
    <location>
        <begin position="58"/>
        <end position="77"/>
    </location>
</feature>
<dbReference type="Pfam" id="PF03219">
    <property type="entry name" value="TLC"/>
    <property type="match status" value="1"/>
</dbReference>
<comment type="caution">
    <text evidence="9">Lacks conserved residue(s) required for the propagation of feature annotation.</text>
</comment>
<feature type="transmembrane region" description="Helical" evidence="9">
    <location>
        <begin position="144"/>
        <end position="167"/>
    </location>
</feature>
<gene>
    <name evidence="10" type="ORF">CHYS00102_LOCUS21931</name>
</gene>
<dbReference type="SUPFAM" id="SSF103473">
    <property type="entry name" value="MFS general substrate transporter"/>
    <property type="match status" value="1"/>
</dbReference>
<dbReference type="InterPro" id="IPR036259">
    <property type="entry name" value="MFS_trans_sf"/>
</dbReference>
<keyword evidence="6 9" id="KW-0067">ATP-binding</keyword>
<evidence type="ECO:0000256" key="7">
    <source>
        <dbReference type="ARBA" id="ARBA00022989"/>
    </source>
</evidence>
<keyword evidence="8 9" id="KW-0472">Membrane</keyword>
<evidence type="ECO:0000256" key="9">
    <source>
        <dbReference type="RuleBase" id="RU363121"/>
    </source>
</evidence>
<accession>A0A7S1BRI7</accession>
<feature type="transmembrane region" description="Helical" evidence="9">
    <location>
        <begin position="33"/>
        <end position="51"/>
    </location>
</feature>
<dbReference type="InterPro" id="IPR004667">
    <property type="entry name" value="ADP_ATP_car_bac_type"/>
</dbReference>
<evidence type="ECO:0000256" key="5">
    <source>
        <dbReference type="ARBA" id="ARBA00022741"/>
    </source>
</evidence>
<organism evidence="10">
    <name type="scientific">Corethron hystrix</name>
    <dbReference type="NCBI Taxonomy" id="216773"/>
    <lineage>
        <taxon>Eukaryota</taxon>
        <taxon>Sar</taxon>
        <taxon>Stramenopiles</taxon>
        <taxon>Ochrophyta</taxon>
        <taxon>Bacillariophyta</taxon>
        <taxon>Coscinodiscophyceae</taxon>
        <taxon>Corethrophycidae</taxon>
        <taxon>Corethrales</taxon>
        <taxon>Corethraceae</taxon>
        <taxon>Corethron</taxon>
    </lineage>
</organism>